<dbReference type="AlphaFoldDB" id="A0A0D1Z1Y4"/>
<accession>A0A0D1Z1Y4</accession>
<dbReference type="EMBL" id="KN846951">
    <property type="protein sequence ID" value="KIV87914.1"/>
    <property type="molecule type" value="Genomic_DNA"/>
</dbReference>
<protein>
    <submittedName>
        <fullName evidence="2">Uncharacterized protein</fullName>
    </submittedName>
</protein>
<proteinExistence type="predicted"/>
<reference evidence="2 3" key="1">
    <citation type="submission" date="2015-01" db="EMBL/GenBank/DDBJ databases">
        <title>The Genome Sequence of Exophiala sideris CBS121828.</title>
        <authorList>
            <consortium name="The Broad Institute Genomics Platform"/>
            <person name="Cuomo C."/>
            <person name="de Hoog S."/>
            <person name="Gorbushina A."/>
            <person name="Stielow B."/>
            <person name="Teixiera M."/>
            <person name="Abouelleil A."/>
            <person name="Chapman S.B."/>
            <person name="Priest M."/>
            <person name="Young S.K."/>
            <person name="Wortman J."/>
            <person name="Nusbaum C."/>
            <person name="Birren B."/>
        </authorList>
    </citation>
    <scope>NUCLEOTIDE SEQUENCE [LARGE SCALE GENOMIC DNA]</scope>
    <source>
        <strain evidence="2 3">CBS 121828</strain>
    </source>
</reference>
<evidence type="ECO:0000313" key="3">
    <source>
        <dbReference type="Proteomes" id="UP000053599"/>
    </source>
</evidence>
<feature type="region of interest" description="Disordered" evidence="1">
    <location>
        <begin position="40"/>
        <end position="98"/>
    </location>
</feature>
<sequence length="98" mass="11471">MKSTVMFSLRTRLVRPRMMCRQYSVSPISFLPTALARAERASDLKKYPQSGITQEKSEDRKGNRHWTEEHATESERDLHFDRLAREEAAKKDEKSDQS</sequence>
<dbReference type="HOGENOM" id="CLU_165606_0_0_1"/>
<evidence type="ECO:0000313" key="2">
    <source>
        <dbReference type="EMBL" id="KIV87914.1"/>
    </source>
</evidence>
<dbReference type="OrthoDB" id="4119639at2759"/>
<feature type="compositionally biased region" description="Basic and acidic residues" evidence="1">
    <location>
        <begin position="55"/>
        <end position="98"/>
    </location>
</feature>
<name>A0A0D1Z1Y4_9EURO</name>
<organism evidence="2 3">
    <name type="scientific">Exophiala sideris</name>
    <dbReference type="NCBI Taxonomy" id="1016849"/>
    <lineage>
        <taxon>Eukaryota</taxon>
        <taxon>Fungi</taxon>
        <taxon>Dikarya</taxon>
        <taxon>Ascomycota</taxon>
        <taxon>Pezizomycotina</taxon>
        <taxon>Eurotiomycetes</taxon>
        <taxon>Chaetothyriomycetidae</taxon>
        <taxon>Chaetothyriales</taxon>
        <taxon>Herpotrichiellaceae</taxon>
        <taxon>Exophiala</taxon>
    </lineage>
</organism>
<dbReference type="Proteomes" id="UP000053599">
    <property type="component" value="Unassembled WGS sequence"/>
</dbReference>
<evidence type="ECO:0000256" key="1">
    <source>
        <dbReference type="SAM" id="MobiDB-lite"/>
    </source>
</evidence>
<gene>
    <name evidence="2" type="ORF">PV11_03430</name>
</gene>